<reference evidence="18 19" key="1">
    <citation type="submission" date="2019-02" db="EMBL/GenBank/DDBJ databases">
        <title>Genome sequencing of the rare red list fungi Phellinidium pouzarii.</title>
        <authorList>
            <person name="Buettner E."/>
            <person name="Kellner H."/>
        </authorList>
    </citation>
    <scope>NUCLEOTIDE SEQUENCE [LARGE SCALE GENOMIC DNA]</scope>
    <source>
        <strain evidence="18 19">DSM 108285</strain>
    </source>
</reference>
<evidence type="ECO:0000256" key="3">
    <source>
        <dbReference type="ARBA" id="ARBA00004666"/>
    </source>
</evidence>
<dbReference type="Gene3D" id="2.60.120.10">
    <property type="entry name" value="Jelly Rolls"/>
    <property type="match status" value="2"/>
</dbReference>
<evidence type="ECO:0000256" key="14">
    <source>
        <dbReference type="RuleBase" id="RU004248"/>
    </source>
</evidence>
<evidence type="ECO:0000259" key="16">
    <source>
        <dbReference type="Pfam" id="PF20511"/>
    </source>
</evidence>
<keyword evidence="9 12" id="KW-0413">Isomerase</keyword>
<dbReference type="FunFam" id="1.10.441.10:FF:000001">
    <property type="entry name" value="Mannose-6-phosphate isomerase"/>
    <property type="match status" value="1"/>
</dbReference>
<dbReference type="InterPro" id="IPR046456">
    <property type="entry name" value="PMI_typeI_C"/>
</dbReference>
<dbReference type="GO" id="GO:0004476">
    <property type="term" value="F:mannose-6-phosphate isomerase activity"/>
    <property type="evidence" value="ECO:0007669"/>
    <property type="project" value="UniProtKB-EC"/>
</dbReference>
<evidence type="ECO:0000256" key="10">
    <source>
        <dbReference type="PIRSR" id="PIRSR001480-1"/>
    </source>
</evidence>
<evidence type="ECO:0000256" key="8">
    <source>
        <dbReference type="ARBA" id="ARBA00022833"/>
    </source>
</evidence>
<evidence type="ECO:0000256" key="4">
    <source>
        <dbReference type="ARBA" id="ARBA00010772"/>
    </source>
</evidence>
<name>A0A4S4KT01_9AGAM</name>
<comment type="caution">
    <text evidence="18">The sequence shown here is derived from an EMBL/GenBank/DDBJ whole genome shotgun (WGS) entry which is preliminary data.</text>
</comment>
<evidence type="ECO:0000256" key="2">
    <source>
        <dbReference type="ARBA" id="ARBA00002564"/>
    </source>
</evidence>
<evidence type="ECO:0000256" key="11">
    <source>
        <dbReference type="PIRSR" id="PIRSR001480-2"/>
    </source>
</evidence>
<proteinExistence type="inferred from homology"/>
<feature type="active site" evidence="10">
    <location>
        <position position="295"/>
    </location>
</feature>
<feature type="binding site" evidence="11">
    <location>
        <position position="109"/>
    </location>
    <ligand>
        <name>Zn(2+)</name>
        <dbReference type="ChEBI" id="CHEBI:29105"/>
    </ligand>
</feature>
<dbReference type="CDD" id="cd07011">
    <property type="entry name" value="cupin_PMI_type_I_N"/>
    <property type="match status" value="1"/>
</dbReference>
<evidence type="ECO:0000313" key="19">
    <source>
        <dbReference type="Proteomes" id="UP000308199"/>
    </source>
</evidence>
<comment type="cofactor">
    <cofactor evidence="11 12">
        <name>Zn(2+)</name>
        <dbReference type="ChEBI" id="CHEBI:29105"/>
    </cofactor>
    <text evidence="11 12">Binds 1 zinc ion per subunit.</text>
</comment>
<feature type="domain" description="Phosphomannose isomerase type I catalytic" evidence="16">
    <location>
        <begin position="6"/>
        <end position="152"/>
    </location>
</feature>
<feature type="binding site" evidence="11">
    <location>
        <position position="276"/>
    </location>
    <ligand>
        <name>Zn(2+)</name>
        <dbReference type="ChEBI" id="CHEBI:29105"/>
    </ligand>
</feature>
<dbReference type="EMBL" id="SGPK01000574">
    <property type="protein sequence ID" value="THH01776.1"/>
    <property type="molecule type" value="Genomic_DNA"/>
</dbReference>
<dbReference type="PIRSF" id="PIRSF001480">
    <property type="entry name" value="Mannose-6-phosphate_isomerase"/>
    <property type="match status" value="1"/>
</dbReference>
<dbReference type="AlphaFoldDB" id="A0A4S4KT01"/>
<accession>A0A4S4KT01</accession>
<evidence type="ECO:0000256" key="5">
    <source>
        <dbReference type="ARBA" id="ARBA00011956"/>
    </source>
</evidence>
<dbReference type="InterPro" id="IPR001250">
    <property type="entry name" value="Man6P_Isoase-1"/>
</dbReference>
<dbReference type="GO" id="GO:0005829">
    <property type="term" value="C:cytosol"/>
    <property type="evidence" value="ECO:0007669"/>
    <property type="project" value="TreeGrafter"/>
</dbReference>
<evidence type="ECO:0000256" key="12">
    <source>
        <dbReference type="RuleBase" id="RU000611"/>
    </source>
</evidence>
<dbReference type="GO" id="GO:0008270">
    <property type="term" value="F:zinc ion binding"/>
    <property type="evidence" value="ECO:0007669"/>
    <property type="project" value="InterPro"/>
</dbReference>
<dbReference type="GO" id="GO:0005975">
    <property type="term" value="P:carbohydrate metabolic process"/>
    <property type="evidence" value="ECO:0007669"/>
    <property type="project" value="InterPro"/>
</dbReference>
<comment type="pathway">
    <text evidence="3 14">Nucleotide-sugar biosynthesis; GDP-alpha-D-mannose biosynthesis; alpha-D-mannose 1-phosphate from D-fructose 6-phosphate: step 1/2.</text>
</comment>
<evidence type="ECO:0000256" key="9">
    <source>
        <dbReference type="ARBA" id="ARBA00023235"/>
    </source>
</evidence>
<dbReference type="UniPathway" id="UPA00126">
    <property type="reaction ID" value="UER00423"/>
</dbReference>
<gene>
    <name evidence="18" type="ORF">EW145_g6856</name>
</gene>
<comment type="catalytic activity">
    <reaction evidence="1 12">
        <text>D-mannose 6-phosphate = D-fructose 6-phosphate</text>
        <dbReference type="Rhea" id="RHEA:12356"/>
        <dbReference type="ChEBI" id="CHEBI:58735"/>
        <dbReference type="ChEBI" id="CHEBI:61527"/>
        <dbReference type="EC" id="5.3.1.8"/>
    </reaction>
</comment>
<feature type="domain" description="Phosphomannose isomerase type I helical insertion" evidence="17">
    <location>
        <begin position="186"/>
        <end position="257"/>
    </location>
</feature>
<evidence type="ECO:0000256" key="13">
    <source>
        <dbReference type="RuleBase" id="RU004189"/>
    </source>
</evidence>
<dbReference type="InterPro" id="IPR046458">
    <property type="entry name" value="PMI_typeI_hel"/>
</dbReference>
<dbReference type="PANTHER" id="PTHR10309">
    <property type="entry name" value="MANNOSE-6-PHOSPHATE ISOMERASE"/>
    <property type="match status" value="1"/>
</dbReference>
<evidence type="ECO:0000259" key="17">
    <source>
        <dbReference type="Pfam" id="PF20512"/>
    </source>
</evidence>
<dbReference type="SUPFAM" id="SSF51182">
    <property type="entry name" value="RmlC-like cupins"/>
    <property type="match status" value="1"/>
</dbReference>
<keyword evidence="7 11" id="KW-0479">Metal-binding</keyword>
<dbReference type="Pfam" id="PF01238">
    <property type="entry name" value="PMI_typeI_C"/>
    <property type="match status" value="1"/>
</dbReference>
<dbReference type="GO" id="GO:0009298">
    <property type="term" value="P:GDP-mannose biosynthetic process"/>
    <property type="evidence" value="ECO:0007669"/>
    <property type="project" value="UniProtKB-UniPathway"/>
</dbReference>
<feature type="binding site" evidence="11">
    <location>
        <position position="136"/>
    </location>
    <ligand>
        <name>Zn(2+)</name>
        <dbReference type="ChEBI" id="CHEBI:29105"/>
    </ligand>
</feature>
<evidence type="ECO:0000256" key="6">
    <source>
        <dbReference type="ARBA" id="ARBA00018236"/>
    </source>
</evidence>
<dbReference type="PROSITE" id="PS00965">
    <property type="entry name" value="PMI_I_1"/>
    <property type="match status" value="1"/>
</dbReference>
<dbReference type="Pfam" id="PF20512">
    <property type="entry name" value="PMI_typeI_hel"/>
    <property type="match status" value="1"/>
</dbReference>
<dbReference type="OrthoDB" id="6605218at2759"/>
<comment type="function">
    <text evidence="2">Involved in the synthesis of the GDP-mannose and dolichol-phosphate-mannose required for a number of critical mannosyl transfer reactions.</text>
</comment>
<sequence>MTAKVFPIVPTTQQYDWGKTGLASKVAQFAHAARAPGFKLDENAPYAELWMGTHPKSPSRLLDGTTLAEHLASSPSLIGDDIVTAFDAGDGNLPFLFKILAIEKALSIQTHPDKQTAEKLHAEQPDIYKDPNHKPEMAIALTSFTALCGFLPLPQIATYISSTPEFSSLIPATTISRFLSASNSRTPTGPNEKAALRDLFSAIMTAEEDKFKEELAKLVARYSKGSEKPEESGVRDLVLRLESQFPGDIGIFCAFMLNYVKMEPGEAIFLGAGEPHAYVSGDIVETMATSDNVIRAGLTPKLRDVTNLIAGLTYTASEPSKHAVAPQPFGVTDPFADARGESALYDPPVPEFSVVRVEAERGASIRHDALRGPSIFIVTRGRGRITWEGEGGEAGEELSEGRVFFAGAKTPVTFAAETSLELYRAFVETK</sequence>
<evidence type="ECO:0000256" key="1">
    <source>
        <dbReference type="ARBA" id="ARBA00000757"/>
    </source>
</evidence>
<dbReference type="PANTHER" id="PTHR10309:SF0">
    <property type="entry name" value="MANNOSE-6-PHOSPHATE ISOMERASE"/>
    <property type="match status" value="1"/>
</dbReference>
<dbReference type="InterPro" id="IPR018050">
    <property type="entry name" value="Pmannose_isomerase-type1_CS"/>
</dbReference>
<organism evidence="18 19">
    <name type="scientific">Phellinidium pouzarii</name>
    <dbReference type="NCBI Taxonomy" id="167371"/>
    <lineage>
        <taxon>Eukaryota</taxon>
        <taxon>Fungi</taxon>
        <taxon>Dikarya</taxon>
        <taxon>Basidiomycota</taxon>
        <taxon>Agaricomycotina</taxon>
        <taxon>Agaricomycetes</taxon>
        <taxon>Hymenochaetales</taxon>
        <taxon>Hymenochaetaceae</taxon>
        <taxon>Phellinidium</taxon>
    </lineage>
</organism>
<dbReference type="InterPro" id="IPR046457">
    <property type="entry name" value="PMI_typeI_cat"/>
</dbReference>
<evidence type="ECO:0000259" key="15">
    <source>
        <dbReference type="Pfam" id="PF01238"/>
    </source>
</evidence>
<comment type="similarity">
    <text evidence="4 13">Belongs to the mannose-6-phosphate isomerase type 1 family.</text>
</comment>
<feature type="domain" description="Phosphomannose isomerase type I C-terminal" evidence="15">
    <location>
        <begin position="342"/>
        <end position="386"/>
    </location>
</feature>
<dbReference type="Pfam" id="PF20511">
    <property type="entry name" value="PMI_typeI_cat"/>
    <property type="match status" value="1"/>
</dbReference>
<dbReference type="EC" id="5.3.1.8" evidence="5 12"/>
<dbReference type="Proteomes" id="UP000308199">
    <property type="component" value="Unassembled WGS sequence"/>
</dbReference>
<evidence type="ECO:0000313" key="18">
    <source>
        <dbReference type="EMBL" id="THH01776.1"/>
    </source>
</evidence>
<dbReference type="Gene3D" id="1.10.441.10">
    <property type="entry name" value="Phosphomannose Isomerase, domain 2"/>
    <property type="match status" value="1"/>
</dbReference>
<keyword evidence="8 11" id="KW-0862">Zinc</keyword>
<dbReference type="NCBIfam" id="TIGR00218">
    <property type="entry name" value="manA"/>
    <property type="match status" value="1"/>
</dbReference>
<dbReference type="PRINTS" id="PR00714">
    <property type="entry name" value="MAN6PISMRASE"/>
</dbReference>
<evidence type="ECO:0000256" key="7">
    <source>
        <dbReference type="ARBA" id="ARBA00022723"/>
    </source>
</evidence>
<keyword evidence="19" id="KW-1185">Reference proteome</keyword>
<feature type="binding site" evidence="11">
    <location>
        <position position="111"/>
    </location>
    <ligand>
        <name>Zn(2+)</name>
        <dbReference type="ChEBI" id="CHEBI:29105"/>
    </ligand>
</feature>
<dbReference type="InterPro" id="IPR014710">
    <property type="entry name" value="RmlC-like_jellyroll"/>
</dbReference>
<dbReference type="PROSITE" id="PS00966">
    <property type="entry name" value="PMI_I_2"/>
    <property type="match status" value="1"/>
</dbReference>
<dbReference type="InterPro" id="IPR011051">
    <property type="entry name" value="RmlC_Cupin_sf"/>
</dbReference>
<dbReference type="InterPro" id="IPR016305">
    <property type="entry name" value="Mannose-6-P_Isomerase"/>
</dbReference>
<protein>
    <recommendedName>
        <fullName evidence="6 12">Mannose-6-phosphate isomerase</fullName>
        <ecNumber evidence="5 12">5.3.1.8</ecNumber>
    </recommendedName>
</protein>